<dbReference type="EC" id="2.7.9.2" evidence="5 15"/>
<evidence type="ECO:0000259" key="18">
    <source>
        <dbReference type="Pfam" id="PF02896"/>
    </source>
</evidence>
<dbReference type="InterPro" id="IPR015813">
    <property type="entry name" value="Pyrv/PenolPyrv_kinase-like_dom"/>
</dbReference>
<dbReference type="Pfam" id="PF01326">
    <property type="entry name" value="PPDK_N"/>
    <property type="match status" value="1"/>
</dbReference>
<evidence type="ECO:0000256" key="15">
    <source>
        <dbReference type="PIRNR" id="PIRNR000854"/>
    </source>
</evidence>
<evidence type="ECO:0000313" key="19">
    <source>
        <dbReference type="EMBL" id="MBB4984265.1"/>
    </source>
</evidence>
<dbReference type="InterPro" id="IPR006319">
    <property type="entry name" value="PEP_synth"/>
</dbReference>
<dbReference type="RefSeq" id="WP_184931887.1">
    <property type="nucleotide sequence ID" value="NZ_JACHJY010000007.1"/>
</dbReference>
<dbReference type="InterPro" id="IPR018274">
    <property type="entry name" value="PEP_util_AS"/>
</dbReference>
<dbReference type="PROSITE" id="PS00742">
    <property type="entry name" value="PEP_ENZYMES_2"/>
    <property type="match status" value="1"/>
</dbReference>
<dbReference type="Pfam" id="PF00391">
    <property type="entry name" value="PEP-utilizers"/>
    <property type="match status" value="1"/>
</dbReference>
<feature type="domain" description="PEP-utilising enzyme mobile" evidence="16">
    <location>
        <begin position="383"/>
        <end position="454"/>
    </location>
</feature>
<dbReference type="Gene3D" id="3.30.470.20">
    <property type="entry name" value="ATP-grasp fold, B domain"/>
    <property type="match status" value="1"/>
</dbReference>
<evidence type="ECO:0000256" key="10">
    <source>
        <dbReference type="ARBA" id="ARBA00022777"/>
    </source>
</evidence>
<protein>
    <recommendedName>
        <fullName evidence="6 15">Phosphoenolpyruvate synthase</fullName>
        <shortName evidence="15">PEP synthase</shortName>
        <ecNumber evidence="5 15">2.7.9.2</ecNumber>
    </recommendedName>
    <alternativeName>
        <fullName evidence="13 15">Pyruvate, water dikinase</fullName>
    </alternativeName>
</protein>
<keyword evidence="8 15" id="KW-0479">Metal-binding</keyword>
<evidence type="ECO:0000256" key="4">
    <source>
        <dbReference type="ARBA" id="ARBA00007837"/>
    </source>
</evidence>
<evidence type="ECO:0000256" key="13">
    <source>
        <dbReference type="ARBA" id="ARBA00033470"/>
    </source>
</evidence>
<feature type="domain" description="Pyruvate phosphate dikinase AMP/ATP-binding" evidence="17">
    <location>
        <begin position="20"/>
        <end position="340"/>
    </location>
</feature>
<dbReference type="InterPro" id="IPR040442">
    <property type="entry name" value="Pyrv_kinase-like_dom_sf"/>
</dbReference>
<keyword evidence="12 15" id="KW-0460">Magnesium</keyword>
<accession>A0A7W7U3B5</accession>
<dbReference type="PANTHER" id="PTHR43030">
    <property type="entry name" value="PHOSPHOENOLPYRUVATE SYNTHASE"/>
    <property type="match status" value="1"/>
</dbReference>
<dbReference type="InterPro" id="IPR008279">
    <property type="entry name" value="PEP-util_enz_mobile_dom"/>
</dbReference>
<dbReference type="Gene3D" id="3.30.1490.20">
    <property type="entry name" value="ATP-grasp fold, A domain"/>
    <property type="match status" value="1"/>
</dbReference>
<evidence type="ECO:0000256" key="9">
    <source>
        <dbReference type="ARBA" id="ARBA00022741"/>
    </source>
</evidence>
<dbReference type="NCBIfam" id="TIGR01418">
    <property type="entry name" value="PEP_synth"/>
    <property type="match status" value="1"/>
</dbReference>
<evidence type="ECO:0000256" key="3">
    <source>
        <dbReference type="ARBA" id="ARBA00004742"/>
    </source>
</evidence>
<evidence type="ECO:0000259" key="16">
    <source>
        <dbReference type="Pfam" id="PF00391"/>
    </source>
</evidence>
<comment type="function">
    <text evidence="2 15">Catalyzes the phosphorylation of pyruvate to phosphoenolpyruvate.</text>
</comment>
<evidence type="ECO:0000256" key="11">
    <source>
        <dbReference type="ARBA" id="ARBA00022840"/>
    </source>
</evidence>
<keyword evidence="7 15" id="KW-0808">Transferase</keyword>
<evidence type="ECO:0000256" key="7">
    <source>
        <dbReference type="ARBA" id="ARBA00022679"/>
    </source>
</evidence>
<dbReference type="PIRSF" id="PIRSF000854">
    <property type="entry name" value="PEP_synthase"/>
    <property type="match status" value="1"/>
</dbReference>
<proteinExistence type="inferred from homology"/>
<dbReference type="Gene3D" id="3.50.30.10">
    <property type="entry name" value="Phosphohistidine domain"/>
    <property type="match status" value="1"/>
</dbReference>
<evidence type="ECO:0000256" key="8">
    <source>
        <dbReference type="ARBA" id="ARBA00022723"/>
    </source>
</evidence>
<comment type="cofactor">
    <cofactor evidence="1 15">
        <name>Mg(2+)</name>
        <dbReference type="ChEBI" id="CHEBI:18420"/>
    </cofactor>
</comment>
<dbReference type="Proteomes" id="UP000582643">
    <property type="component" value="Unassembled WGS sequence"/>
</dbReference>
<dbReference type="EMBL" id="JACHJY010000007">
    <property type="protein sequence ID" value="MBB4984265.1"/>
    <property type="molecule type" value="Genomic_DNA"/>
</dbReference>
<comment type="pathway">
    <text evidence="3 15">Carbohydrate biosynthesis; gluconeogenesis.</text>
</comment>
<evidence type="ECO:0000256" key="12">
    <source>
        <dbReference type="ARBA" id="ARBA00022842"/>
    </source>
</evidence>
<feature type="domain" description="PEP-utilising enzyme C-terminal" evidence="18">
    <location>
        <begin position="477"/>
        <end position="788"/>
    </location>
</feature>
<comment type="caution">
    <text evidence="19">The sequence shown here is derived from an EMBL/GenBank/DDBJ whole genome shotgun (WGS) entry which is preliminary data.</text>
</comment>
<dbReference type="InterPro" id="IPR036637">
    <property type="entry name" value="Phosphohistidine_dom_sf"/>
</dbReference>
<dbReference type="GO" id="GO:0008986">
    <property type="term" value="F:pyruvate, water dikinase activity"/>
    <property type="evidence" value="ECO:0007669"/>
    <property type="project" value="UniProtKB-EC"/>
</dbReference>
<dbReference type="FunFam" id="3.30.470.20:FF:000017">
    <property type="entry name" value="Phosphoenolpyruvate synthase"/>
    <property type="match status" value="1"/>
</dbReference>
<dbReference type="SUPFAM" id="SSF52009">
    <property type="entry name" value="Phosphohistidine domain"/>
    <property type="match status" value="1"/>
</dbReference>
<comment type="similarity">
    <text evidence="4 15">Belongs to the PEP-utilizing enzyme family.</text>
</comment>
<keyword evidence="9 15" id="KW-0547">Nucleotide-binding</keyword>
<keyword evidence="20" id="KW-1185">Reference proteome</keyword>
<dbReference type="NCBIfam" id="NF005057">
    <property type="entry name" value="PRK06464.1"/>
    <property type="match status" value="1"/>
</dbReference>
<dbReference type="FunFam" id="3.30.1490.20:FF:000010">
    <property type="entry name" value="Phosphoenolpyruvate synthase"/>
    <property type="match status" value="1"/>
</dbReference>
<evidence type="ECO:0000313" key="20">
    <source>
        <dbReference type="Proteomes" id="UP000582643"/>
    </source>
</evidence>
<evidence type="ECO:0000256" key="1">
    <source>
        <dbReference type="ARBA" id="ARBA00001946"/>
    </source>
</evidence>
<dbReference type="SUPFAM" id="SSF56059">
    <property type="entry name" value="Glutathione synthetase ATP-binding domain-like"/>
    <property type="match status" value="1"/>
</dbReference>
<dbReference type="GO" id="GO:0006094">
    <property type="term" value="P:gluconeogenesis"/>
    <property type="evidence" value="ECO:0007669"/>
    <property type="project" value="UniProtKB-UniPathway"/>
</dbReference>
<dbReference type="Pfam" id="PF02896">
    <property type="entry name" value="PEP-utilizers_C"/>
    <property type="match status" value="1"/>
</dbReference>
<keyword evidence="10 15" id="KW-0418">Kinase</keyword>
<keyword evidence="19" id="KW-0670">Pyruvate</keyword>
<dbReference type="PRINTS" id="PR01736">
    <property type="entry name" value="PHPHTRNFRASE"/>
</dbReference>
<comment type="catalytic activity">
    <reaction evidence="14 15">
        <text>pyruvate + ATP + H2O = phosphoenolpyruvate + AMP + phosphate + 2 H(+)</text>
        <dbReference type="Rhea" id="RHEA:11364"/>
        <dbReference type="ChEBI" id="CHEBI:15361"/>
        <dbReference type="ChEBI" id="CHEBI:15377"/>
        <dbReference type="ChEBI" id="CHEBI:15378"/>
        <dbReference type="ChEBI" id="CHEBI:30616"/>
        <dbReference type="ChEBI" id="CHEBI:43474"/>
        <dbReference type="ChEBI" id="CHEBI:58702"/>
        <dbReference type="ChEBI" id="CHEBI:456215"/>
        <dbReference type="EC" id="2.7.9.2"/>
    </reaction>
</comment>
<evidence type="ECO:0000256" key="14">
    <source>
        <dbReference type="ARBA" id="ARBA00047700"/>
    </source>
</evidence>
<organism evidence="19 20">
    <name type="scientific">Streptomyces nymphaeiformis</name>
    <dbReference type="NCBI Taxonomy" id="2663842"/>
    <lineage>
        <taxon>Bacteria</taxon>
        <taxon>Bacillati</taxon>
        <taxon>Actinomycetota</taxon>
        <taxon>Actinomycetes</taxon>
        <taxon>Kitasatosporales</taxon>
        <taxon>Streptomycetaceae</taxon>
        <taxon>Streptomyces</taxon>
    </lineage>
</organism>
<dbReference type="InterPro" id="IPR002192">
    <property type="entry name" value="PPDK_AMP/ATP-bd"/>
</dbReference>
<dbReference type="PANTHER" id="PTHR43030:SF1">
    <property type="entry name" value="PHOSPHOENOLPYRUVATE SYNTHASE"/>
    <property type="match status" value="1"/>
</dbReference>
<dbReference type="GO" id="GO:0005524">
    <property type="term" value="F:ATP binding"/>
    <property type="evidence" value="ECO:0007669"/>
    <property type="project" value="UniProtKB-KW"/>
</dbReference>
<dbReference type="InterPro" id="IPR000121">
    <property type="entry name" value="PEP_util_C"/>
</dbReference>
<keyword evidence="11 15" id="KW-0067">ATP-binding</keyword>
<dbReference type="UniPathway" id="UPA00138"/>
<dbReference type="InterPro" id="IPR013815">
    <property type="entry name" value="ATP_grasp_subdomain_1"/>
</dbReference>
<dbReference type="SUPFAM" id="SSF51621">
    <property type="entry name" value="Phosphoenolpyruvate/pyruvate domain"/>
    <property type="match status" value="1"/>
</dbReference>
<evidence type="ECO:0000259" key="17">
    <source>
        <dbReference type="Pfam" id="PF01326"/>
    </source>
</evidence>
<dbReference type="GO" id="GO:0046872">
    <property type="term" value="F:metal ion binding"/>
    <property type="evidence" value="ECO:0007669"/>
    <property type="project" value="UniProtKB-KW"/>
</dbReference>
<evidence type="ECO:0000256" key="5">
    <source>
        <dbReference type="ARBA" id="ARBA00011996"/>
    </source>
</evidence>
<dbReference type="AlphaFoldDB" id="A0A7W7U3B5"/>
<dbReference type="Gene3D" id="3.20.20.60">
    <property type="entry name" value="Phosphoenolpyruvate-binding domains"/>
    <property type="match status" value="1"/>
</dbReference>
<evidence type="ECO:0000256" key="2">
    <source>
        <dbReference type="ARBA" id="ARBA00002988"/>
    </source>
</evidence>
<sequence>MAPTRRVVPFTELDRSDVGRVGGKNASLGEMTNRLGAAGIRVPPGFATTAEAYEELLAGHGLRDSVEEQIGRLHQGAPLDEVGAAIRSFFLAQPLPAPLRDAILTAYERLAEESGRETPEVAVRSSATAEDLPEASFAGQQETYLNVRGTDALLEACRRCYASLFTDRAIDYRERMGFDHMAVALSVGVQLMVRSDLAGAGVAFTLDPESGFTEVIVVSAAWGLGETVVSGQVDPDEYTVFKPSMKDPALNPVIDVRIGSKRLKTVYADTGMTRTLDTPDAERNQRVLADAEIRELAAWAAAVEEHYGCPMDLEWAKDGLTGELWIVQARPETVQSRRRSTTLRRCRLTVVPGEPLVEGIAVGEAIGQGPVVALDAPVDLDRFPQGGVLVTRVTDPDWEPVMKRASAIVTDHGGRTSHAAIVSRELGVPAVVGTGNGTQILQDGRQVTVSCAEGERGRVHEGLLAYEEILTDLAELPATHTRVMLNLADPSAAFRWWRLPADGVGLARLEFIVAHQVKVHPMALLHPERLDPQDRHVIDRLTEGYLDRGQYFVEHLAHGIARIAASRWPAPVVVRTSDFKTNEYAKLLGGRPFEPDEANPMIGWRGASRYYSDGYREGFALECRALRRVREGMGLTNVVVMIPFCRTLGEADRVLAVMAEGGLVRGENGLRVYVMAEIPANIILAQDFAERFDGFSIGSNDLTQLTLGVDRDSEALAHVFDERDPAVVRSIQTLAARAHAAGRPVGLCGQRPSDDPAFTAILVDAGLDSISVAPDSFAAVKRHVARAEAALGDGAGRRKE</sequence>
<dbReference type="PROSITE" id="PS00370">
    <property type="entry name" value="PEP_ENZYMES_PHOS_SITE"/>
    <property type="match status" value="1"/>
</dbReference>
<dbReference type="InterPro" id="IPR023151">
    <property type="entry name" value="PEP_util_CS"/>
</dbReference>
<gene>
    <name evidence="19" type="ORF">GGE06_005211</name>
</gene>
<name>A0A7W7U3B5_9ACTN</name>
<reference evidence="19 20" key="1">
    <citation type="submission" date="2020-08" db="EMBL/GenBank/DDBJ databases">
        <title>Genomic Encyclopedia of Type Strains, Phase III (KMG-III): the genomes of soil and plant-associated and newly described type strains.</title>
        <authorList>
            <person name="Whitman W."/>
        </authorList>
    </citation>
    <scope>NUCLEOTIDE SEQUENCE [LARGE SCALE GENOMIC DNA]</scope>
    <source>
        <strain evidence="19 20">SFB5A</strain>
    </source>
</reference>
<evidence type="ECO:0000256" key="6">
    <source>
        <dbReference type="ARBA" id="ARBA00021623"/>
    </source>
</evidence>